<dbReference type="EMBL" id="CP118376">
    <property type="protein sequence ID" value="WFD42934.1"/>
    <property type="molecule type" value="Genomic_DNA"/>
</dbReference>
<dbReference type="Pfam" id="PF00487">
    <property type="entry name" value="FA_desaturase"/>
    <property type="match status" value="1"/>
</dbReference>
<name>A0AAF0FAJ4_9BASI</name>
<feature type="compositionally biased region" description="Polar residues" evidence="1">
    <location>
        <begin position="1"/>
        <end position="12"/>
    </location>
</feature>
<evidence type="ECO:0000313" key="4">
    <source>
        <dbReference type="EMBL" id="WFD42934.1"/>
    </source>
</evidence>
<sequence length="465" mass="53118">MSSAAKIHSTQAVKREGVRPANAKLEDVQPVQKYSSRQQGEVDEDQLFKYKVPELSMQDLLSSIPKHCFERSTLWSSLYLVLDFVQVAGLVYAATWINPLSTHVHFSTSFASEETVQQSVRFVLWTLYSFYQGLVFTGIWVIAHECGHQAFSPSKTINNSVGWVLHSALLVPYHSWRISHARHHAGTGHMTRDEVFVPRTRKDRGLPELRPADQSKESDTSEETFGEWLAETLEDVPLYNFVELLIQQLIGWPLYLLMNVSGQQRFPKWTNHFNPNSVIFDKRHRNQVLMSDLGIALTVASLIAWGTFSPGGWGQVAKYYLVPYLWTNNWLVMITYLQHTDPMLPHYDASMWNFARGALCTMDRNWLGPVGPYLLHGISETHVLHHVCSKIPHYHAWEASEALQKRVGQHYMKSDENVLVSLWKTMRGCRFVKEEPVTFYRDANGVPKSVAVLPQSEDSGVAFSN</sequence>
<dbReference type="InterPro" id="IPR012171">
    <property type="entry name" value="Fatty_acid_desaturase"/>
</dbReference>
<dbReference type="CDD" id="cd03507">
    <property type="entry name" value="Delta12-FADS-like"/>
    <property type="match status" value="1"/>
</dbReference>
<keyword evidence="2" id="KW-1133">Transmembrane helix</keyword>
<feature type="domain" description="Fatty acid desaturase" evidence="3">
    <location>
        <begin position="128"/>
        <end position="412"/>
    </location>
</feature>
<accession>A0AAF0FAJ4</accession>
<feature type="region of interest" description="Disordered" evidence="1">
    <location>
        <begin position="1"/>
        <end position="20"/>
    </location>
</feature>
<reference evidence="4" key="1">
    <citation type="submission" date="2023-02" db="EMBL/GenBank/DDBJ databases">
        <title>Mating type loci evolution in Malassezia.</title>
        <authorList>
            <person name="Coelho M.A."/>
        </authorList>
    </citation>
    <scope>NUCLEOTIDE SEQUENCE</scope>
    <source>
        <strain evidence="4">CBS 14136</strain>
    </source>
</reference>
<keyword evidence="2" id="KW-0472">Membrane</keyword>
<feature type="transmembrane region" description="Helical" evidence="2">
    <location>
        <begin position="288"/>
        <end position="308"/>
    </location>
</feature>
<dbReference type="PANTHER" id="PTHR32100">
    <property type="entry name" value="OMEGA-6 FATTY ACID DESATURASE, CHLOROPLASTIC"/>
    <property type="match status" value="1"/>
</dbReference>
<dbReference type="GO" id="GO:0016491">
    <property type="term" value="F:oxidoreductase activity"/>
    <property type="evidence" value="ECO:0007669"/>
    <property type="project" value="InterPro"/>
</dbReference>
<evidence type="ECO:0000256" key="2">
    <source>
        <dbReference type="SAM" id="Phobius"/>
    </source>
</evidence>
<evidence type="ECO:0000256" key="1">
    <source>
        <dbReference type="SAM" id="MobiDB-lite"/>
    </source>
</evidence>
<protein>
    <recommendedName>
        <fullName evidence="3">Fatty acid desaturase domain-containing protein</fullName>
    </recommendedName>
</protein>
<evidence type="ECO:0000259" key="3">
    <source>
        <dbReference type="Pfam" id="PF00487"/>
    </source>
</evidence>
<keyword evidence="5" id="KW-1185">Reference proteome</keyword>
<gene>
    <name evidence="4" type="ORF">MPSI1_001585</name>
</gene>
<feature type="transmembrane region" description="Helical" evidence="2">
    <location>
        <begin position="122"/>
        <end position="143"/>
    </location>
</feature>
<keyword evidence="2" id="KW-0812">Transmembrane</keyword>
<evidence type="ECO:0000313" key="5">
    <source>
        <dbReference type="Proteomes" id="UP001214628"/>
    </source>
</evidence>
<dbReference type="GO" id="GO:0006629">
    <property type="term" value="P:lipid metabolic process"/>
    <property type="evidence" value="ECO:0007669"/>
    <property type="project" value="InterPro"/>
</dbReference>
<dbReference type="Proteomes" id="UP001214628">
    <property type="component" value="Chromosome 2"/>
</dbReference>
<dbReference type="InterPro" id="IPR005804">
    <property type="entry name" value="FA_desaturase_dom"/>
</dbReference>
<organism evidence="4 5">
    <name type="scientific">Malassezia psittaci</name>
    <dbReference type="NCBI Taxonomy" id="1821823"/>
    <lineage>
        <taxon>Eukaryota</taxon>
        <taxon>Fungi</taxon>
        <taxon>Dikarya</taxon>
        <taxon>Basidiomycota</taxon>
        <taxon>Ustilaginomycotina</taxon>
        <taxon>Malasseziomycetes</taxon>
        <taxon>Malasseziales</taxon>
        <taxon>Malasseziaceae</taxon>
        <taxon>Malassezia</taxon>
    </lineage>
</organism>
<feature type="transmembrane region" description="Helical" evidence="2">
    <location>
        <begin position="78"/>
        <end position="97"/>
    </location>
</feature>
<dbReference type="AlphaFoldDB" id="A0AAF0FAJ4"/>
<proteinExistence type="predicted"/>